<organism evidence="3 4">
    <name type="scientific">Roseicyclus persicicus</name>
    <dbReference type="NCBI Taxonomy" id="2650661"/>
    <lineage>
        <taxon>Bacteria</taxon>
        <taxon>Pseudomonadati</taxon>
        <taxon>Pseudomonadota</taxon>
        <taxon>Alphaproteobacteria</taxon>
        <taxon>Rhodobacterales</taxon>
        <taxon>Roseobacteraceae</taxon>
        <taxon>Roseicyclus</taxon>
    </lineage>
</organism>
<dbReference type="EMBL" id="JAAZQQ010000001">
    <property type="protein sequence ID" value="NKX43887.1"/>
    <property type="molecule type" value="Genomic_DNA"/>
</dbReference>
<keyword evidence="4" id="KW-1185">Reference proteome</keyword>
<dbReference type="InterPro" id="IPR052514">
    <property type="entry name" value="SAM-dependent_MTase"/>
</dbReference>
<sequence length="228" mass="24350">MDDLAAAHAALKAEHDKLKRRQARNERAQFARGLMQGILSMLKPGDVVIDCGANLGDVTAPLAATGATVHAYEPDPYAFSRLSERVGALPNVVLHNAAVGVTDGTVRLMRAANFDDNPKAGSVKSTVIAGGRNIDEGEAIDVAMVALPGVIRSLAAEAGEIAFLKMDIEGAELDLLEHMQAEGLFDLVRLTVAETHEKKFADLRPRFAALREAVAAAHPVTRVNLDWI</sequence>
<dbReference type="PANTHER" id="PTHR34203">
    <property type="entry name" value="METHYLTRANSFERASE, FKBM FAMILY PROTEIN"/>
    <property type="match status" value="1"/>
</dbReference>
<dbReference type="Gene3D" id="3.40.50.150">
    <property type="entry name" value="Vaccinia Virus protein VP39"/>
    <property type="match status" value="1"/>
</dbReference>
<keyword evidence="1" id="KW-0175">Coiled coil</keyword>
<reference evidence="3 4" key="1">
    <citation type="submission" date="2020-04" db="EMBL/GenBank/DDBJ databases">
        <authorList>
            <person name="Yoon J."/>
        </authorList>
    </citation>
    <scope>NUCLEOTIDE SEQUENCE [LARGE SCALE GENOMIC DNA]</scope>
    <source>
        <strain evidence="3 4">KMU-115</strain>
    </source>
</reference>
<dbReference type="GO" id="GO:0032259">
    <property type="term" value="P:methylation"/>
    <property type="evidence" value="ECO:0007669"/>
    <property type="project" value="UniProtKB-KW"/>
</dbReference>
<evidence type="ECO:0000313" key="3">
    <source>
        <dbReference type="EMBL" id="NKX43887.1"/>
    </source>
</evidence>
<comment type="caution">
    <text evidence="3">The sequence shown here is derived from an EMBL/GenBank/DDBJ whole genome shotgun (WGS) entry which is preliminary data.</text>
</comment>
<dbReference type="PANTHER" id="PTHR34203:SF15">
    <property type="entry name" value="SLL1173 PROTEIN"/>
    <property type="match status" value="1"/>
</dbReference>
<dbReference type="RefSeq" id="WP_168622226.1">
    <property type="nucleotide sequence ID" value="NZ_JAAZQQ010000001.1"/>
</dbReference>
<dbReference type="InterPro" id="IPR006342">
    <property type="entry name" value="FkbM_mtfrase"/>
</dbReference>
<dbReference type="Pfam" id="PF05050">
    <property type="entry name" value="Methyltransf_21"/>
    <property type="match status" value="1"/>
</dbReference>
<gene>
    <name evidence="3" type="ORF">HCU73_04730</name>
</gene>
<accession>A0A7X6JW00</accession>
<keyword evidence="3" id="KW-0489">Methyltransferase</keyword>
<proteinExistence type="predicted"/>
<evidence type="ECO:0000313" key="4">
    <source>
        <dbReference type="Proteomes" id="UP000526408"/>
    </source>
</evidence>
<dbReference type="Proteomes" id="UP000526408">
    <property type="component" value="Unassembled WGS sequence"/>
</dbReference>
<evidence type="ECO:0000256" key="1">
    <source>
        <dbReference type="SAM" id="Coils"/>
    </source>
</evidence>
<dbReference type="InterPro" id="IPR029063">
    <property type="entry name" value="SAM-dependent_MTases_sf"/>
</dbReference>
<evidence type="ECO:0000259" key="2">
    <source>
        <dbReference type="Pfam" id="PF05050"/>
    </source>
</evidence>
<feature type="domain" description="Methyltransferase FkbM" evidence="2">
    <location>
        <begin position="50"/>
        <end position="207"/>
    </location>
</feature>
<feature type="coiled-coil region" evidence="1">
    <location>
        <begin position="1"/>
        <end position="28"/>
    </location>
</feature>
<keyword evidence="3" id="KW-0808">Transferase</keyword>
<dbReference type="GO" id="GO:0008168">
    <property type="term" value="F:methyltransferase activity"/>
    <property type="evidence" value="ECO:0007669"/>
    <property type="project" value="UniProtKB-KW"/>
</dbReference>
<name>A0A7X6JW00_9RHOB</name>
<dbReference type="AlphaFoldDB" id="A0A7X6JW00"/>
<dbReference type="NCBIfam" id="TIGR01444">
    <property type="entry name" value="fkbM_fam"/>
    <property type="match status" value="1"/>
</dbReference>
<protein>
    <submittedName>
        <fullName evidence="3">FkbM family methyltransferase</fullName>
    </submittedName>
</protein>
<dbReference type="SUPFAM" id="SSF53335">
    <property type="entry name" value="S-adenosyl-L-methionine-dependent methyltransferases"/>
    <property type="match status" value="1"/>
</dbReference>